<feature type="chain" id="PRO_5040380968" description="Wall-associated receptor kinase galacturonan-binding domain-containing protein" evidence="7">
    <location>
        <begin position="19"/>
        <end position="281"/>
    </location>
</feature>
<feature type="domain" description="Wall-associated receptor kinase galacturonan-binding" evidence="9">
    <location>
        <begin position="39"/>
        <end position="88"/>
    </location>
</feature>
<dbReference type="GO" id="GO:0030247">
    <property type="term" value="F:polysaccharide binding"/>
    <property type="evidence" value="ECO:0007669"/>
    <property type="project" value="InterPro"/>
</dbReference>
<keyword evidence="11" id="KW-1185">Reference proteome</keyword>
<evidence type="ECO:0008006" key="12">
    <source>
        <dbReference type="Google" id="ProtNLM"/>
    </source>
</evidence>
<sequence length="281" mass="30664">MSLLLFFTMFTVISPCLWHQPQPTTAIFLHMLKREDKDCTRRCGDIDIPYPFGIGIGAGCFYNDFFAVTCNNSSSVPVLKKLNLEILKVYIEFGIWAGDVTVKTQSVTACGGNSNNNITNNNTVVEAWRRDPSVKGSPFSISYKNVFASVGCDGYAIMSNQTGGIVAGCSSVCAPKDSRKNICNGFGCCQREVPDSVDKHYSVGVRVRSGSGKCRSAFVISKDYLETNASLASQMTDVALVLSWSVNELFPPAKGLLFKELMFNCSDLGSIGSFVSYMPNF</sequence>
<gene>
    <name evidence="10" type="ORF">Cgig2_018463</name>
</gene>
<evidence type="ECO:0000259" key="9">
    <source>
        <dbReference type="Pfam" id="PF13947"/>
    </source>
</evidence>
<dbReference type="OrthoDB" id="4062651at2759"/>
<dbReference type="GO" id="GO:0016020">
    <property type="term" value="C:membrane"/>
    <property type="evidence" value="ECO:0007669"/>
    <property type="project" value="UniProtKB-SubCell"/>
</dbReference>
<evidence type="ECO:0000256" key="3">
    <source>
        <dbReference type="ARBA" id="ARBA00022679"/>
    </source>
</evidence>
<keyword evidence="4 7" id="KW-0732">Signal</keyword>
<protein>
    <recommendedName>
        <fullName evidence="12">Wall-associated receptor kinase galacturonan-binding domain-containing protein</fullName>
    </recommendedName>
</protein>
<reference evidence="10" key="1">
    <citation type="submission" date="2022-04" db="EMBL/GenBank/DDBJ databases">
        <title>Carnegiea gigantea Genome sequencing and assembly v2.</title>
        <authorList>
            <person name="Copetti D."/>
            <person name="Sanderson M.J."/>
            <person name="Burquez A."/>
            <person name="Wojciechowski M.F."/>
        </authorList>
    </citation>
    <scope>NUCLEOTIDE SEQUENCE</scope>
    <source>
        <strain evidence="10">SGP5-SGP5p</strain>
        <tissue evidence="10">Aerial part</tissue>
    </source>
</reference>
<proteinExistence type="predicted"/>
<dbReference type="Proteomes" id="UP001153076">
    <property type="component" value="Unassembled WGS sequence"/>
</dbReference>
<name>A0A9Q1K8Z5_9CARY</name>
<dbReference type="Pfam" id="PF08488">
    <property type="entry name" value="WAK"/>
    <property type="match status" value="1"/>
</dbReference>
<feature type="signal peptide" evidence="7">
    <location>
        <begin position="1"/>
        <end position="18"/>
    </location>
</feature>
<evidence type="ECO:0000313" key="11">
    <source>
        <dbReference type="Proteomes" id="UP001153076"/>
    </source>
</evidence>
<dbReference type="GO" id="GO:0004674">
    <property type="term" value="F:protein serine/threonine kinase activity"/>
    <property type="evidence" value="ECO:0007669"/>
    <property type="project" value="UniProtKB-KW"/>
</dbReference>
<dbReference type="InterPro" id="IPR013695">
    <property type="entry name" value="WAK"/>
</dbReference>
<keyword evidence="2" id="KW-0418">Kinase</keyword>
<comment type="caution">
    <text evidence="10">The sequence shown here is derived from an EMBL/GenBank/DDBJ whole genome shotgun (WGS) entry which is preliminary data.</text>
</comment>
<evidence type="ECO:0000256" key="6">
    <source>
        <dbReference type="ARBA" id="ARBA00023180"/>
    </source>
</evidence>
<accession>A0A9Q1K8Z5</accession>
<keyword evidence="2" id="KW-0723">Serine/threonine-protein kinase</keyword>
<evidence type="ECO:0000256" key="2">
    <source>
        <dbReference type="ARBA" id="ARBA00022527"/>
    </source>
</evidence>
<evidence type="ECO:0000259" key="8">
    <source>
        <dbReference type="Pfam" id="PF08488"/>
    </source>
</evidence>
<evidence type="ECO:0000256" key="1">
    <source>
        <dbReference type="ARBA" id="ARBA00004479"/>
    </source>
</evidence>
<dbReference type="Pfam" id="PF13947">
    <property type="entry name" value="GUB_WAK_bind"/>
    <property type="match status" value="1"/>
</dbReference>
<dbReference type="PANTHER" id="PTHR33491">
    <property type="entry name" value="OSJNBA0016N04.9 PROTEIN"/>
    <property type="match status" value="1"/>
</dbReference>
<organism evidence="10 11">
    <name type="scientific">Carnegiea gigantea</name>
    <dbReference type="NCBI Taxonomy" id="171969"/>
    <lineage>
        <taxon>Eukaryota</taxon>
        <taxon>Viridiplantae</taxon>
        <taxon>Streptophyta</taxon>
        <taxon>Embryophyta</taxon>
        <taxon>Tracheophyta</taxon>
        <taxon>Spermatophyta</taxon>
        <taxon>Magnoliopsida</taxon>
        <taxon>eudicotyledons</taxon>
        <taxon>Gunneridae</taxon>
        <taxon>Pentapetalae</taxon>
        <taxon>Caryophyllales</taxon>
        <taxon>Cactineae</taxon>
        <taxon>Cactaceae</taxon>
        <taxon>Cactoideae</taxon>
        <taxon>Echinocereeae</taxon>
        <taxon>Carnegiea</taxon>
    </lineage>
</organism>
<dbReference type="EMBL" id="JAKOGI010000231">
    <property type="protein sequence ID" value="KAJ8439069.1"/>
    <property type="molecule type" value="Genomic_DNA"/>
</dbReference>
<keyword evidence="5" id="KW-1015">Disulfide bond</keyword>
<comment type="subcellular location">
    <subcellularLocation>
        <location evidence="1">Membrane</location>
        <topology evidence="1">Single-pass type I membrane protein</topology>
    </subcellularLocation>
</comment>
<evidence type="ECO:0000256" key="4">
    <source>
        <dbReference type="ARBA" id="ARBA00022729"/>
    </source>
</evidence>
<evidence type="ECO:0000256" key="5">
    <source>
        <dbReference type="ARBA" id="ARBA00023157"/>
    </source>
</evidence>
<keyword evidence="3" id="KW-0808">Transferase</keyword>
<feature type="domain" description="Wall-associated receptor kinase" evidence="8">
    <location>
        <begin position="181"/>
        <end position="237"/>
    </location>
</feature>
<dbReference type="InterPro" id="IPR025287">
    <property type="entry name" value="WAK_GUB"/>
</dbReference>
<evidence type="ECO:0000256" key="7">
    <source>
        <dbReference type="SAM" id="SignalP"/>
    </source>
</evidence>
<dbReference type="AlphaFoldDB" id="A0A9Q1K8Z5"/>
<keyword evidence="6" id="KW-0325">Glycoprotein</keyword>
<evidence type="ECO:0000313" key="10">
    <source>
        <dbReference type="EMBL" id="KAJ8439069.1"/>
    </source>
</evidence>